<dbReference type="Gene3D" id="1.25.40.10">
    <property type="entry name" value="Tetratricopeptide repeat domain"/>
    <property type="match status" value="1"/>
</dbReference>
<gene>
    <name evidence="1" type="ORF">DB30_03725</name>
</gene>
<evidence type="ECO:0000313" key="2">
    <source>
        <dbReference type="Proteomes" id="UP000031599"/>
    </source>
</evidence>
<dbReference type="Proteomes" id="UP000031599">
    <property type="component" value="Unassembled WGS sequence"/>
</dbReference>
<reference evidence="1 2" key="1">
    <citation type="submission" date="2014-12" db="EMBL/GenBank/DDBJ databases">
        <title>Genome assembly of Enhygromyxa salina DSM 15201.</title>
        <authorList>
            <person name="Sharma G."/>
            <person name="Subramanian S."/>
        </authorList>
    </citation>
    <scope>NUCLEOTIDE SEQUENCE [LARGE SCALE GENOMIC DNA]</scope>
    <source>
        <strain evidence="1 2">DSM 15201</strain>
    </source>
</reference>
<dbReference type="AlphaFoldDB" id="A0A0C2A153"/>
<protein>
    <submittedName>
        <fullName evidence="1">Uncharacterized protein</fullName>
    </submittedName>
</protein>
<accession>A0A0C2A153</accession>
<dbReference type="SUPFAM" id="SSF48452">
    <property type="entry name" value="TPR-like"/>
    <property type="match status" value="1"/>
</dbReference>
<name>A0A0C2A153_9BACT</name>
<dbReference type="InterPro" id="IPR011990">
    <property type="entry name" value="TPR-like_helical_dom_sf"/>
</dbReference>
<evidence type="ECO:0000313" key="1">
    <source>
        <dbReference type="EMBL" id="KIG17128.1"/>
    </source>
</evidence>
<comment type="caution">
    <text evidence="1">The sequence shown here is derived from an EMBL/GenBank/DDBJ whole genome shotgun (WGS) entry which is preliminary data.</text>
</comment>
<proteinExistence type="predicted"/>
<dbReference type="EMBL" id="JMCC02000029">
    <property type="protein sequence ID" value="KIG17128.1"/>
    <property type="molecule type" value="Genomic_DNA"/>
</dbReference>
<organism evidence="1 2">
    <name type="scientific">Enhygromyxa salina</name>
    <dbReference type="NCBI Taxonomy" id="215803"/>
    <lineage>
        <taxon>Bacteria</taxon>
        <taxon>Pseudomonadati</taxon>
        <taxon>Myxococcota</taxon>
        <taxon>Polyangia</taxon>
        <taxon>Nannocystales</taxon>
        <taxon>Nannocystaceae</taxon>
        <taxon>Enhygromyxa</taxon>
    </lineage>
</organism>
<sequence>MVEAKLEDGVRTWFQVAPNAVACVDRNLCCVGFMHSDDAAAFVRDLEGRGLEGERGGSYQDVAIMGPEGPWRHACSWLEQGRYSGAQAIWLRGSDPEPLVVPMNYRPNGTILNMSAEQARDRLEFLRTEGDVDVFWDKQLQRELFRGRTTRKPPATAEHEQRFRATASAMRELLSFDVHPKPLSWLQRRRLRKGLATLEELAQICDEPWRVWFHVGLARRSLPDAEGAYAAFRAAYHDNPDHVDVAREYAGQCLTLGRGSEAVKLNRRNCELHPEDAGIRSNLALALVIAGDMEAAKAEVTRARNMEPDDEVTAGLERMIDQILAGALPRPQRYP</sequence>